<dbReference type="Gene3D" id="1.10.10.10">
    <property type="entry name" value="Winged helix-like DNA-binding domain superfamily/Winged helix DNA-binding domain"/>
    <property type="match status" value="1"/>
</dbReference>
<evidence type="ECO:0000313" key="2">
    <source>
        <dbReference type="EMBL" id="ANO51344.1"/>
    </source>
</evidence>
<dbReference type="Pfam" id="PF03551">
    <property type="entry name" value="PadR"/>
    <property type="match status" value="1"/>
</dbReference>
<protein>
    <submittedName>
        <fullName evidence="2">PadR family transcriptional regulator</fullName>
    </submittedName>
</protein>
<dbReference type="KEGG" id="woc:BA177_09150"/>
<dbReference type="PANTHER" id="PTHR33169">
    <property type="entry name" value="PADR-FAMILY TRANSCRIPTIONAL REGULATOR"/>
    <property type="match status" value="1"/>
</dbReference>
<feature type="domain" description="Transcription regulator PadR N-terminal" evidence="1">
    <location>
        <begin position="17"/>
        <end position="89"/>
    </location>
</feature>
<dbReference type="PANTHER" id="PTHR33169:SF14">
    <property type="entry name" value="TRANSCRIPTIONAL REGULATOR RV3488"/>
    <property type="match status" value="1"/>
</dbReference>
<dbReference type="EMBL" id="CP016268">
    <property type="protein sequence ID" value="ANO51344.1"/>
    <property type="molecule type" value="Genomic_DNA"/>
</dbReference>
<proteinExistence type="predicted"/>
<dbReference type="InterPro" id="IPR005149">
    <property type="entry name" value="Tscrpt_reg_PadR_N"/>
</dbReference>
<dbReference type="Proteomes" id="UP000092695">
    <property type="component" value="Chromosome"/>
</dbReference>
<dbReference type="STRING" id="1548547.BA177_09150"/>
<dbReference type="InterPro" id="IPR036388">
    <property type="entry name" value="WH-like_DNA-bd_sf"/>
</dbReference>
<dbReference type="AlphaFoldDB" id="A0A193LG49"/>
<name>A0A193LG49_9GAMM</name>
<sequence>MAKTNPPFMSGVPELLLLRLLAQREMYGYELVRSIRQVTDEAIKLGEGVIYPVLHGLERDGALQARRKAVDGRTRVYYSLTHNGSKRLEQLQQEWQRVQGGISAVLEGGAHA</sequence>
<evidence type="ECO:0000313" key="3">
    <source>
        <dbReference type="Proteomes" id="UP000092695"/>
    </source>
</evidence>
<keyword evidence="3" id="KW-1185">Reference proteome</keyword>
<dbReference type="SUPFAM" id="SSF46785">
    <property type="entry name" value="Winged helix' DNA-binding domain"/>
    <property type="match status" value="1"/>
</dbReference>
<dbReference type="InterPro" id="IPR052509">
    <property type="entry name" value="Metal_resp_DNA-bind_regulator"/>
</dbReference>
<organism evidence="2 3">
    <name type="scientific">Woeseia oceani</name>
    <dbReference type="NCBI Taxonomy" id="1548547"/>
    <lineage>
        <taxon>Bacteria</taxon>
        <taxon>Pseudomonadati</taxon>
        <taxon>Pseudomonadota</taxon>
        <taxon>Gammaproteobacteria</taxon>
        <taxon>Woeseiales</taxon>
        <taxon>Woeseiaceae</taxon>
        <taxon>Woeseia</taxon>
    </lineage>
</organism>
<reference evidence="2 3" key="1">
    <citation type="submission" date="2016-06" db="EMBL/GenBank/DDBJ databases">
        <title>Complete genome sequence of a deep-branching marine Gamma Proteobacterium Woeseia oceani type strain XK5.</title>
        <authorList>
            <person name="Mu D."/>
            <person name="Du Z."/>
        </authorList>
    </citation>
    <scope>NUCLEOTIDE SEQUENCE [LARGE SCALE GENOMIC DNA]</scope>
    <source>
        <strain evidence="2 3">XK5</strain>
    </source>
</reference>
<dbReference type="InterPro" id="IPR036390">
    <property type="entry name" value="WH_DNA-bd_sf"/>
</dbReference>
<evidence type="ECO:0000259" key="1">
    <source>
        <dbReference type="Pfam" id="PF03551"/>
    </source>
</evidence>
<gene>
    <name evidence="2" type="ORF">BA177_09150</name>
</gene>
<accession>A0A193LG49</accession>
<dbReference type="RefSeq" id="WP_068615606.1">
    <property type="nucleotide sequence ID" value="NZ_CP016268.1"/>
</dbReference>
<dbReference type="OrthoDB" id="3186544at2"/>